<dbReference type="PANTHER" id="PTHR36456:SF1">
    <property type="entry name" value="UPF0232 PROTEIN SCO3875"/>
    <property type="match status" value="1"/>
</dbReference>
<proteinExistence type="predicted"/>
<sequence length="124" mass="12906">SGPGPDSRDPQTLGAATSDLARSRGWSGRVAEGSVLGRWTTVVGEQIAEHAVPTGLRDGVLTVSAESTAWATQLRMVQSQLLAKIAAAVGDGVVTSLKIVGPVAPSWRKGRYHISGRGPRDTYG</sequence>
<dbReference type="EMBL" id="JAUMSQ010000414">
    <property type="protein sequence ID" value="MDO3639916.1"/>
    <property type="molecule type" value="Genomic_DNA"/>
</dbReference>
<evidence type="ECO:0000256" key="1">
    <source>
        <dbReference type="SAM" id="MobiDB-lite"/>
    </source>
</evidence>
<protein>
    <submittedName>
        <fullName evidence="2">DciA family protein</fullName>
    </submittedName>
</protein>
<organism evidence="2 3">
    <name type="scientific">Mycolicibacterium arseniciresistens</name>
    <dbReference type="NCBI Taxonomy" id="3062257"/>
    <lineage>
        <taxon>Bacteria</taxon>
        <taxon>Bacillati</taxon>
        <taxon>Actinomycetota</taxon>
        <taxon>Actinomycetes</taxon>
        <taxon>Mycobacteriales</taxon>
        <taxon>Mycobacteriaceae</taxon>
        <taxon>Mycolicibacterium</taxon>
    </lineage>
</organism>
<evidence type="ECO:0000313" key="2">
    <source>
        <dbReference type="EMBL" id="MDO3639916.1"/>
    </source>
</evidence>
<dbReference type="Pfam" id="PF05258">
    <property type="entry name" value="DciA"/>
    <property type="match status" value="1"/>
</dbReference>
<dbReference type="InterPro" id="IPR007922">
    <property type="entry name" value="DciA-like"/>
</dbReference>
<gene>
    <name evidence="2" type="ORF">Q2100_29525</name>
</gene>
<reference evidence="2" key="1">
    <citation type="submission" date="2023-07" db="EMBL/GenBank/DDBJ databases">
        <title>Mycolicibacterium sp. nov., a novel bacterial species.</title>
        <authorList>
            <person name="Cao Y."/>
        </authorList>
    </citation>
    <scope>NUCLEOTIDE SEQUENCE</scope>
    <source>
        <strain evidence="2">KC 300</strain>
    </source>
</reference>
<accession>A0ABT8UQ47</accession>
<comment type="caution">
    <text evidence="2">The sequence shown here is derived from an EMBL/GenBank/DDBJ whole genome shotgun (WGS) entry which is preliminary data.</text>
</comment>
<keyword evidence="3" id="KW-1185">Reference proteome</keyword>
<evidence type="ECO:0000313" key="3">
    <source>
        <dbReference type="Proteomes" id="UP001168823"/>
    </source>
</evidence>
<name>A0ABT8UQ47_9MYCO</name>
<feature type="non-terminal residue" evidence="2">
    <location>
        <position position="1"/>
    </location>
</feature>
<dbReference type="RefSeq" id="WP_302916878.1">
    <property type="nucleotide sequence ID" value="NZ_JAUMSQ010000414.1"/>
</dbReference>
<dbReference type="Proteomes" id="UP001168823">
    <property type="component" value="Unassembled WGS sequence"/>
</dbReference>
<feature type="region of interest" description="Disordered" evidence="1">
    <location>
        <begin position="1"/>
        <end position="21"/>
    </location>
</feature>
<dbReference type="PANTHER" id="PTHR36456">
    <property type="entry name" value="UPF0232 PROTEIN SCO3875"/>
    <property type="match status" value="1"/>
</dbReference>